<dbReference type="EMBL" id="CATQJL010000305">
    <property type="protein sequence ID" value="CAJ0603743.1"/>
    <property type="molecule type" value="Genomic_DNA"/>
</dbReference>
<comment type="similarity">
    <text evidence="4 16">Belongs to the pyruvate kinase family.</text>
</comment>
<dbReference type="InterPro" id="IPR011037">
    <property type="entry name" value="Pyrv_Knase-like_insert_dom_sf"/>
</dbReference>
<dbReference type="InterPro" id="IPR015795">
    <property type="entry name" value="Pyrv_Knase_C"/>
</dbReference>
<comment type="pathway">
    <text evidence="3 16">Carbohydrate degradation; glycolysis; pyruvate from D-glyceraldehyde 3-phosphate: step 5/5.</text>
</comment>
<keyword evidence="12 16" id="KW-0460">Magnesium</keyword>
<evidence type="ECO:0000256" key="5">
    <source>
        <dbReference type="ARBA" id="ARBA00011881"/>
    </source>
</evidence>
<evidence type="ECO:0000256" key="15">
    <source>
        <dbReference type="ARBA" id="ARBA00048967"/>
    </source>
</evidence>
<evidence type="ECO:0000259" key="18">
    <source>
        <dbReference type="Pfam" id="PF02887"/>
    </source>
</evidence>
<dbReference type="Pfam" id="PF02887">
    <property type="entry name" value="PK_C"/>
    <property type="match status" value="1"/>
</dbReference>
<dbReference type="InterPro" id="IPR036918">
    <property type="entry name" value="Pyrv_Knase_C_sf"/>
</dbReference>
<dbReference type="InterPro" id="IPR015793">
    <property type="entry name" value="Pyrv_Knase_brl"/>
</dbReference>
<dbReference type="FunFam" id="2.40.33.10:FF:000001">
    <property type="entry name" value="Pyruvate kinase"/>
    <property type="match status" value="1"/>
</dbReference>
<evidence type="ECO:0000256" key="7">
    <source>
        <dbReference type="ARBA" id="ARBA00022679"/>
    </source>
</evidence>
<name>A0AA36H546_CYLNA</name>
<protein>
    <recommendedName>
        <fullName evidence="6 16">Pyruvate kinase</fullName>
        <ecNumber evidence="6 16">2.7.1.40</ecNumber>
    </recommendedName>
</protein>
<feature type="domain" description="Pyruvate kinase barrel" evidence="17">
    <location>
        <begin position="38"/>
        <end position="361"/>
    </location>
</feature>
<sequence>MPFTSLYRQRRGLDQSNPATQLEHLCSLNIADIPSKHRKTGIICTIGPACDTVETLRQMITDGMNIARLNFSHGSHEEHAASIARIREAAKHHVNPIAIALDTKGPEIRTGLLAGKKEIIVQSGKSIRLSTDKGVEKSGTSTILYVDYENLPRVVEKGSRIFIDDGLISLLVEEVDENSVMCEVENGGVLGNRKGVNLPGISVDLPVITEKDKADLLFGVEQEVDIVFASFIRNANGIHEIRKVLGEKGKNIKIIAKIESDEGVVNADEIVAAADGIMVARGDLGIEIAPEKVFLAQKMLIAKCNLAGKPVICATQMLESMISKPRPTRAECSDVANAVLDGADCVMLSGETAKGEFPKEALCMMHSICKEAEVAFYYTRYYEEIMFNTRKPTDMTHTTAIGAVSAAVSCKASAIVLITTTGSTAALCSRYRPPVPVISVSRNAQVARQLHLYRSVFPLYWSKPRLENWKDDIEQRIQYGVQAGKDRGFIKPGDMIIVVTGWRQGAGFTNTIQVVVAS</sequence>
<evidence type="ECO:0000256" key="6">
    <source>
        <dbReference type="ARBA" id="ARBA00012142"/>
    </source>
</evidence>
<evidence type="ECO:0000256" key="13">
    <source>
        <dbReference type="ARBA" id="ARBA00023152"/>
    </source>
</evidence>
<gene>
    <name evidence="19" type="ORF">CYNAS_LOCUS15726</name>
</gene>
<keyword evidence="11" id="KW-0067">ATP-binding</keyword>
<comment type="cofactor">
    <cofactor evidence="2">
        <name>K(+)</name>
        <dbReference type="ChEBI" id="CHEBI:29103"/>
    </cofactor>
</comment>
<dbReference type="GO" id="GO:0004743">
    <property type="term" value="F:pyruvate kinase activity"/>
    <property type="evidence" value="ECO:0007669"/>
    <property type="project" value="UniProtKB-EC"/>
</dbReference>
<dbReference type="FunFam" id="3.40.1380.20:FF:000001">
    <property type="entry name" value="Pyruvate kinase"/>
    <property type="match status" value="1"/>
</dbReference>
<dbReference type="Gene3D" id="3.40.1380.20">
    <property type="entry name" value="Pyruvate kinase, C-terminal domain"/>
    <property type="match status" value="1"/>
</dbReference>
<keyword evidence="9" id="KW-0547">Nucleotide-binding</keyword>
<dbReference type="Gene3D" id="2.40.33.10">
    <property type="entry name" value="PK beta-barrel domain-like"/>
    <property type="match status" value="1"/>
</dbReference>
<evidence type="ECO:0000259" key="17">
    <source>
        <dbReference type="Pfam" id="PF00224"/>
    </source>
</evidence>
<dbReference type="CDD" id="cd00288">
    <property type="entry name" value="Pyruvate_Kinase"/>
    <property type="match status" value="1"/>
</dbReference>
<dbReference type="InterPro" id="IPR015806">
    <property type="entry name" value="Pyrv_Knase_insert_dom_sf"/>
</dbReference>
<dbReference type="GO" id="GO:0000287">
    <property type="term" value="F:magnesium ion binding"/>
    <property type="evidence" value="ECO:0007669"/>
    <property type="project" value="InterPro"/>
</dbReference>
<evidence type="ECO:0000256" key="4">
    <source>
        <dbReference type="ARBA" id="ARBA00008663"/>
    </source>
</evidence>
<dbReference type="PROSITE" id="PS00110">
    <property type="entry name" value="PYRUVATE_KINASE"/>
    <property type="match status" value="1"/>
</dbReference>
<dbReference type="Proteomes" id="UP001176961">
    <property type="component" value="Unassembled WGS sequence"/>
</dbReference>
<dbReference type="Pfam" id="PF00224">
    <property type="entry name" value="PK"/>
    <property type="match status" value="1"/>
</dbReference>
<proteinExistence type="inferred from homology"/>
<dbReference type="NCBIfam" id="NF004978">
    <property type="entry name" value="PRK06354.1"/>
    <property type="match status" value="1"/>
</dbReference>
<evidence type="ECO:0000313" key="19">
    <source>
        <dbReference type="EMBL" id="CAJ0603743.1"/>
    </source>
</evidence>
<comment type="cofactor">
    <cofactor evidence="1">
        <name>Mg(2+)</name>
        <dbReference type="ChEBI" id="CHEBI:18420"/>
    </cofactor>
</comment>
<dbReference type="GO" id="GO:0005524">
    <property type="term" value="F:ATP binding"/>
    <property type="evidence" value="ECO:0007669"/>
    <property type="project" value="UniProtKB-KW"/>
</dbReference>
<evidence type="ECO:0000256" key="2">
    <source>
        <dbReference type="ARBA" id="ARBA00001958"/>
    </source>
</evidence>
<keyword evidence="7 16" id="KW-0808">Transferase</keyword>
<dbReference type="NCBIfam" id="NF004491">
    <property type="entry name" value="PRK05826.1"/>
    <property type="match status" value="1"/>
</dbReference>
<dbReference type="AlphaFoldDB" id="A0AA36H546"/>
<feature type="domain" description="Pyruvate kinase C-terminal" evidence="18">
    <location>
        <begin position="398"/>
        <end position="515"/>
    </location>
</feature>
<keyword evidence="14" id="KW-0670">Pyruvate</keyword>
<evidence type="ECO:0000256" key="10">
    <source>
        <dbReference type="ARBA" id="ARBA00022777"/>
    </source>
</evidence>
<dbReference type="GO" id="GO:0030955">
    <property type="term" value="F:potassium ion binding"/>
    <property type="evidence" value="ECO:0007669"/>
    <property type="project" value="InterPro"/>
</dbReference>
<organism evidence="19 20">
    <name type="scientific">Cylicocyclus nassatus</name>
    <name type="common">Nematode worm</name>
    <dbReference type="NCBI Taxonomy" id="53992"/>
    <lineage>
        <taxon>Eukaryota</taxon>
        <taxon>Metazoa</taxon>
        <taxon>Ecdysozoa</taxon>
        <taxon>Nematoda</taxon>
        <taxon>Chromadorea</taxon>
        <taxon>Rhabditida</taxon>
        <taxon>Rhabditina</taxon>
        <taxon>Rhabditomorpha</taxon>
        <taxon>Strongyloidea</taxon>
        <taxon>Strongylidae</taxon>
        <taxon>Cylicocyclus</taxon>
    </lineage>
</organism>
<keyword evidence="8" id="KW-0479">Metal-binding</keyword>
<dbReference type="Gene3D" id="3.20.20.60">
    <property type="entry name" value="Phosphoenolpyruvate-binding domains"/>
    <property type="match status" value="1"/>
</dbReference>
<dbReference type="SUPFAM" id="SSF51621">
    <property type="entry name" value="Phosphoenolpyruvate/pyruvate domain"/>
    <property type="match status" value="1"/>
</dbReference>
<dbReference type="EC" id="2.7.1.40" evidence="6 16"/>
<evidence type="ECO:0000256" key="8">
    <source>
        <dbReference type="ARBA" id="ARBA00022723"/>
    </source>
</evidence>
<evidence type="ECO:0000256" key="16">
    <source>
        <dbReference type="RuleBase" id="RU000504"/>
    </source>
</evidence>
<evidence type="ECO:0000256" key="3">
    <source>
        <dbReference type="ARBA" id="ARBA00004997"/>
    </source>
</evidence>
<dbReference type="InterPro" id="IPR018209">
    <property type="entry name" value="Pyrv_Knase_AS"/>
</dbReference>
<evidence type="ECO:0000256" key="1">
    <source>
        <dbReference type="ARBA" id="ARBA00001946"/>
    </source>
</evidence>
<dbReference type="InterPro" id="IPR040442">
    <property type="entry name" value="Pyrv_kinase-like_dom_sf"/>
</dbReference>
<dbReference type="NCBIfam" id="TIGR01064">
    <property type="entry name" value="pyruv_kin"/>
    <property type="match status" value="1"/>
</dbReference>
<evidence type="ECO:0000313" key="20">
    <source>
        <dbReference type="Proteomes" id="UP001176961"/>
    </source>
</evidence>
<comment type="caution">
    <text evidence="19">The sequence shown here is derived from an EMBL/GenBank/DDBJ whole genome shotgun (WGS) entry which is preliminary data.</text>
</comment>
<reference evidence="19" key="1">
    <citation type="submission" date="2023-07" db="EMBL/GenBank/DDBJ databases">
        <authorList>
            <consortium name="CYATHOMIX"/>
        </authorList>
    </citation>
    <scope>NUCLEOTIDE SEQUENCE</scope>
    <source>
        <strain evidence="19">N/A</strain>
    </source>
</reference>
<dbReference type="GO" id="GO:0016301">
    <property type="term" value="F:kinase activity"/>
    <property type="evidence" value="ECO:0007669"/>
    <property type="project" value="UniProtKB-KW"/>
</dbReference>
<dbReference type="PROSITE" id="PS50890">
    <property type="entry name" value="PUA"/>
    <property type="match status" value="1"/>
</dbReference>
<dbReference type="InterPro" id="IPR015813">
    <property type="entry name" value="Pyrv/PenolPyrv_kinase-like_dom"/>
</dbReference>
<keyword evidence="20" id="KW-1185">Reference proteome</keyword>
<dbReference type="SUPFAM" id="SSF52935">
    <property type="entry name" value="PK C-terminal domain-like"/>
    <property type="match status" value="1"/>
</dbReference>
<dbReference type="InterPro" id="IPR001697">
    <property type="entry name" value="Pyr_Knase"/>
</dbReference>
<evidence type="ECO:0000256" key="12">
    <source>
        <dbReference type="ARBA" id="ARBA00022842"/>
    </source>
</evidence>
<accession>A0AA36H546</accession>
<keyword evidence="13 16" id="KW-0324">Glycolysis</keyword>
<evidence type="ECO:0000256" key="14">
    <source>
        <dbReference type="ARBA" id="ARBA00023317"/>
    </source>
</evidence>
<keyword evidence="10 16" id="KW-0418">Kinase</keyword>
<dbReference type="FunFam" id="3.20.20.60:FF:000001">
    <property type="entry name" value="Pyruvate kinase"/>
    <property type="match status" value="1"/>
</dbReference>
<dbReference type="PANTHER" id="PTHR11817">
    <property type="entry name" value="PYRUVATE KINASE"/>
    <property type="match status" value="1"/>
</dbReference>
<comment type="catalytic activity">
    <reaction evidence="15">
        <text>pyruvate + ATP = phosphoenolpyruvate + ADP + H(+)</text>
        <dbReference type="Rhea" id="RHEA:18157"/>
        <dbReference type="ChEBI" id="CHEBI:15361"/>
        <dbReference type="ChEBI" id="CHEBI:15378"/>
        <dbReference type="ChEBI" id="CHEBI:30616"/>
        <dbReference type="ChEBI" id="CHEBI:58702"/>
        <dbReference type="ChEBI" id="CHEBI:456216"/>
        <dbReference type="EC" id="2.7.1.40"/>
    </reaction>
    <physiologicalReaction direction="right-to-left" evidence="15">
        <dbReference type="Rhea" id="RHEA:18159"/>
    </physiologicalReaction>
</comment>
<dbReference type="SUPFAM" id="SSF50800">
    <property type="entry name" value="PK beta-barrel domain-like"/>
    <property type="match status" value="1"/>
</dbReference>
<comment type="subunit">
    <text evidence="5">Homotetramer.</text>
</comment>
<dbReference type="GO" id="GO:0006950">
    <property type="term" value="P:response to stress"/>
    <property type="evidence" value="ECO:0007669"/>
    <property type="project" value="UniProtKB-ARBA"/>
</dbReference>
<evidence type="ECO:0000256" key="9">
    <source>
        <dbReference type="ARBA" id="ARBA00022741"/>
    </source>
</evidence>
<dbReference type="PRINTS" id="PR01050">
    <property type="entry name" value="PYRUVTKNASE"/>
</dbReference>
<evidence type="ECO:0000256" key="11">
    <source>
        <dbReference type="ARBA" id="ARBA00022840"/>
    </source>
</evidence>